<keyword evidence="2" id="KW-0804">Transcription</keyword>
<dbReference type="PANTHER" id="PTHR43436:SF2">
    <property type="entry name" value="ARAC_XYLS FAMILY TRANSCRIPTIONAL REGULATOR"/>
    <property type="match status" value="1"/>
</dbReference>
<dbReference type="GO" id="GO:0043565">
    <property type="term" value="F:sequence-specific DNA binding"/>
    <property type="evidence" value="ECO:0007669"/>
    <property type="project" value="InterPro"/>
</dbReference>
<evidence type="ECO:0000256" key="2">
    <source>
        <dbReference type="ARBA" id="ARBA00023163"/>
    </source>
</evidence>
<dbReference type="InterPro" id="IPR018060">
    <property type="entry name" value="HTH_AraC"/>
</dbReference>
<proteinExistence type="predicted"/>
<accession>A0A516SMB4</accession>
<dbReference type="Pfam" id="PF12833">
    <property type="entry name" value="HTH_18"/>
    <property type="match status" value="1"/>
</dbReference>
<dbReference type="InterPro" id="IPR009594">
    <property type="entry name" value="Tscrpt_reg_HTH_AraC_N"/>
</dbReference>
<dbReference type="EMBL" id="CP041730">
    <property type="protein sequence ID" value="QDQ29291.1"/>
    <property type="molecule type" value="Genomic_DNA"/>
</dbReference>
<evidence type="ECO:0000259" key="3">
    <source>
        <dbReference type="PROSITE" id="PS01124"/>
    </source>
</evidence>
<dbReference type="SMART" id="SM00342">
    <property type="entry name" value="HTH_ARAC"/>
    <property type="match status" value="1"/>
</dbReference>
<keyword evidence="5" id="KW-1185">Reference proteome</keyword>
<feature type="domain" description="HTH araC/xylS-type" evidence="3">
    <location>
        <begin position="184"/>
        <end position="282"/>
    </location>
</feature>
<reference evidence="5" key="1">
    <citation type="submission" date="2019-07" db="EMBL/GenBank/DDBJ databases">
        <title>Chitinimonas sp. nov., isolated from Ny-Alesund, arctica soil.</title>
        <authorList>
            <person name="Xu Q."/>
            <person name="Peng F."/>
        </authorList>
    </citation>
    <scope>NUCLEOTIDE SEQUENCE [LARGE SCALE GENOMIC DNA]</scope>
    <source>
        <strain evidence="5">R3-44</strain>
    </source>
</reference>
<evidence type="ECO:0000313" key="5">
    <source>
        <dbReference type="Proteomes" id="UP000317550"/>
    </source>
</evidence>
<dbReference type="PANTHER" id="PTHR43436">
    <property type="entry name" value="ARAC-FAMILY TRANSCRIPTIONAL REGULATOR"/>
    <property type="match status" value="1"/>
</dbReference>
<dbReference type="Proteomes" id="UP000317550">
    <property type="component" value="Chromosome"/>
</dbReference>
<dbReference type="Pfam" id="PF06719">
    <property type="entry name" value="AraC_N"/>
    <property type="match status" value="1"/>
</dbReference>
<dbReference type="InterPro" id="IPR009057">
    <property type="entry name" value="Homeodomain-like_sf"/>
</dbReference>
<dbReference type="Gene3D" id="1.10.10.60">
    <property type="entry name" value="Homeodomain-like"/>
    <property type="match status" value="2"/>
</dbReference>
<dbReference type="OrthoDB" id="241790at2"/>
<dbReference type="SUPFAM" id="SSF46689">
    <property type="entry name" value="Homeodomain-like"/>
    <property type="match status" value="2"/>
</dbReference>
<keyword evidence="1" id="KW-0805">Transcription regulation</keyword>
<evidence type="ECO:0000313" key="4">
    <source>
        <dbReference type="EMBL" id="QDQ29291.1"/>
    </source>
</evidence>
<gene>
    <name evidence="4" type="ORF">FNU76_11825</name>
</gene>
<dbReference type="KEGG" id="cari:FNU76_11825"/>
<sequence length="296" mass="32030">MRGLIARLAPTEGYTLTALDGVRLLRMNRSLARMPVLYEPGICFICQGSKRGFLAGEVYRYDAHHYLVLSVPMPFASEADASPEAPLLGIALSIDPAQVAELALVLDEQAYVGDALPKPMLSTPLDERMGQTLLRLLEALASPLEAKILGPAILREIYFHVLTGQQGGVLRAALAQGGHFGRIAKALRRIHADYHGRLDVGSLARDAGMSVSAFHAHFRQVTSSTPIQYLKATRLHQARLLMIRSGMTAAAASAKVGYESTSQFSREFKRLFGRSPGAEAVQMKQALALSAAPRAV</sequence>
<organism evidence="4 5">
    <name type="scientific">Chitinimonas arctica</name>
    <dbReference type="NCBI Taxonomy" id="2594795"/>
    <lineage>
        <taxon>Bacteria</taxon>
        <taxon>Pseudomonadati</taxon>
        <taxon>Pseudomonadota</taxon>
        <taxon>Betaproteobacteria</taxon>
        <taxon>Neisseriales</taxon>
        <taxon>Chitinibacteraceae</taxon>
        <taxon>Chitinimonas</taxon>
    </lineage>
</organism>
<dbReference type="AlphaFoldDB" id="A0A516SMB4"/>
<protein>
    <submittedName>
        <fullName evidence="4">AraC family transcriptional regulator</fullName>
    </submittedName>
</protein>
<dbReference type="GO" id="GO:0003700">
    <property type="term" value="F:DNA-binding transcription factor activity"/>
    <property type="evidence" value="ECO:0007669"/>
    <property type="project" value="InterPro"/>
</dbReference>
<dbReference type="PROSITE" id="PS01124">
    <property type="entry name" value="HTH_ARAC_FAMILY_2"/>
    <property type="match status" value="1"/>
</dbReference>
<evidence type="ECO:0000256" key="1">
    <source>
        <dbReference type="ARBA" id="ARBA00023015"/>
    </source>
</evidence>
<name>A0A516SMB4_9NEIS</name>